<dbReference type="PRINTS" id="PR00038">
    <property type="entry name" value="HTHLUXR"/>
</dbReference>
<dbReference type="SMART" id="SM00421">
    <property type="entry name" value="HTH_LUXR"/>
    <property type="match status" value="1"/>
</dbReference>
<sequence>MMARVLAVVGVGIWCFFLLLASLGMIIDRGLADVGIAWIGLLGIGVAAPVLLLWQINRAIATHEASRRAVPGAREKEKELLGALEERGDITPVTAAISTSLTADEAAEMLDELTDKGYLRLQVNEGIHIYALKDRATRGLPQPSLPSAGHPGGGASKLPAGDLSERELEVLALLASGRTNSEIAGDLFVAVGTVKSHVNNIYNKLEVRNRAEAVTRARELELLP</sequence>
<dbReference type="GO" id="GO:0006355">
    <property type="term" value="P:regulation of DNA-templated transcription"/>
    <property type="evidence" value="ECO:0007669"/>
    <property type="project" value="InterPro"/>
</dbReference>
<keyword evidence="5" id="KW-0472">Membrane</keyword>
<feature type="transmembrane region" description="Helical" evidence="5">
    <location>
        <begin position="34"/>
        <end position="54"/>
    </location>
</feature>
<feature type="region of interest" description="Disordered" evidence="4">
    <location>
        <begin position="140"/>
        <end position="160"/>
    </location>
</feature>
<evidence type="ECO:0000256" key="2">
    <source>
        <dbReference type="ARBA" id="ARBA00023125"/>
    </source>
</evidence>
<dbReference type="InterPro" id="IPR016032">
    <property type="entry name" value="Sig_transdc_resp-reg_C-effctor"/>
</dbReference>
<dbReference type="SUPFAM" id="SSF46894">
    <property type="entry name" value="C-terminal effector domain of the bipartite response regulators"/>
    <property type="match status" value="1"/>
</dbReference>
<evidence type="ECO:0000256" key="4">
    <source>
        <dbReference type="SAM" id="MobiDB-lite"/>
    </source>
</evidence>
<protein>
    <recommendedName>
        <fullName evidence="6">HTH luxR-type domain-containing protein</fullName>
    </recommendedName>
</protein>
<dbReference type="Gene3D" id="1.10.10.10">
    <property type="entry name" value="Winged helix-like DNA-binding domain superfamily/Winged helix DNA-binding domain"/>
    <property type="match status" value="1"/>
</dbReference>
<dbReference type="PANTHER" id="PTHR44688:SF16">
    <property type="entry name" value="DNA-BINDING TRANSCRIPTIONAL ACTIVATOR DEVR_DOSR"/>
    <property type="match status" value="1"/>
</dbReference>
<organism evidence="7">
    <name type="scientific">uncultured Rubrobacteraceae bacterium</name>
    <dbReference type="NCBI Taxonomy" id="349277"/>
    <lineage>
        <taxon>Bacteria</taxon>
        <taxon>Bacillati</taxon>
        <taxon>Actinomycetota</taxon>
        <taxon>Rubrobacteria</taxon>
        <taxon>Rubrobacterales</taxon>
        <taxon>Rubrobacteraceae</taxon>
        <taxon>environmental samples</taxon>
    </lineage>
</organism>
<evidence type="ECO:0000313" key="7">
    <source>
        <dbReference type="EMBL" id="CAA9382411.1"/>
    </source>
</evidence>
<keyword evidence="3" id="KW-0804">Transcription</keyword>
<dbReference type="PROSITE" id="PS50043">
    <property type="entry name" value="HTH_LUXR_2"/>
    <property type="match status" value="1"/>
</dbReference>
<dbReference type="AlphaFoldDB" id="A0A6J4NE58"/>
<dbReference type="EMBL" id="CADCUT010000002">
    <property type="protein sequence ID" value="CAA9382411.1"/>
    <property type="molecule type" value="Genomic_DNA"/>
</dbReference>
<name>A0A6J4NE58_9ACTN</name>
<gene>
    <name evidence="7" type="ORF">AVDCRST_MAG03-39</name>
</gene>
<dbReference type="InterPro" id="IPR000792">
    <property type="entry name" value="Tscrpt_reg_LuxR_C"/>
</dbReference>
<dbReference type="PANTHER" id="PTHR44688">
    <property type="entry name" value="DNA-BINDING TRANSCRIPTIONAL ACTIVATOR DEVR_DOSR"/>
    <property type="match status" value="1"/>
</dbReference>
<evidence type="ECO:0000256" key="3">
    <source>
        <dbReference type="ARBA" id="ARBA00023163"/>
    </source>
</evidence>
<keyword evidence="2" id="KW-0238">DNA-binding</keyword>
<dbReference type="InterPro" id="IPR036388">
    <property type="entry name" value="WH-like_DNA-bd_sf"/>
</dbReference>
<dbReference type="GO" id="GO:0003677">
    <property type="term" value="F:DNA binding"/>
    <property type="evidence" value="ECO:0007669"/>
    <property type="project" value="UniProtKB-KW"/>
</dbReference>
<evidence type="ECO:0000259" key="6">
    <source>
        <dbReference type="PROSITE" id="PS50043"/>
    </source>
</evidence>
<dbReference type="Pfam" id="PF00196">
    <property type="entry name" value="GerE"/>
    <property type="match status" value="1"/>
</dbReference>
<evidence type="ECO:0000256" key="5">
    <source>
        <dbReference type="SAM" id="Phobius"/>
    </source>
</evidence>
<dbReference type="PROSITE" id="PS00622">
    <property type="entry name" value="HTH_LUXR_1"/>
    <property type="match status" value="1"/>
</dbReference>
<accession>A0A6J4NE58</accession>
<evidence type="ECO:0000256" key="1">
    <source>
        <dbReference type="ARBA" id="ARBA00023015"/>
    </source>
</evidence>
<keyword evidence="5" id="KW-0812">Transmembrane</keyword>
<dbReference type="CDD" id="cd06170">
    <property type="entry name" value="LuxR_C_like"/>
    <property type="match status" value="1"/>
</dbReference>
<feature type="domain" description="HTH luxR-type" evidence="6">
    <location>
        <begin position="156"/>
        <end position="221"/>
    </location>
</feature>
<reference evidence="7" key="1">
    <citation type="submission" date="2020-02" db="EMBL/GenBank/DDBJ databases">
        <authorList>
            <person name="Meier V. D."/>
        </authorList>
    </citation>
    <scope>NUCLEOTIDE SEQUENCE</scope>
    <source>
        <strain evidence="7">AVDCRST_MAG03</strain>
    </source>
</reference>
<keyword evidence="1" id="KW-0805">Transcription regulation</keyword>
<keyword evidence="5" id="KW-1133">Transmembrane helix</keyword>
<proteinExistence type="predicted"/>